<comment type="caution">
    <text evidence="1">The sequence shown here is derived from an EMBL/GenBank/DDBJ whole genome shotgun (WGS) entry which is preliminary data.</text>
</comment>
<reference evidence="1" key="1">
    <citation type="submission" date="2021-02" db="EMBL/GenBank/DDBJ databases">
        <authorList>
            <person name="Nowell W R."/>
        </authorList>
    </citation>
    <scope>NUCLEOTIDE SEQUENCE</scope>
    <source>
        <strain evidence="1">Ploen Becks lab</strain>
    </source>
</reference>
<proteinExistence type="predicted"/>
<gene>
    <name evidence="1" type="ORF">OXX778_LOCUS13397</name>
</gene>
<keyword evidence="2" id="KW-1185">Reference proteome</keyword>
<organism evidence="1 2">
    <name type="scientific">Brachionus calyciflorus</name>
    <dbReference type="NCBI Taxonomy" id="104777"/>
    <lineage>
        <taxon>Eukaryota</taxon>
        <taxon>Metazoa</taxon>
        <taxon>Spiralia</taxon>
        <taxon>Gnathifera</taxon>
        <taxon>Rotifera</taxon>
        <taxon>Eurotatoria</taxon>
        <taxon>Monogononta</taxon>
        <taxon>Pseudotrocha</taxon>
        <taxon>Ploima</taxon>
        <taxon>Brachionidae</taxon>
        <taxon>Brachionus</taxon>
    </lineage>
</organism>
<dbReference type="Proteomes" id="UP000663879">
    <property type="component" value="Unassembled WGS sequence"/>
</dbReference>
<name>A0A814C7K9_9BILA</name>
<accession>A0A814C7K9</accession>
<dbReference type="EMBL" id="CAJNOC010002565">
    <property type="protein sequence ID" value="CAF0940412.1"/>
    <property type="molecule type" value="Genomic_DNA"/>
</dbReference>
<dbReference type="AlphaFoldDB" id="A0A814C7K9"/>
<protein>
    <submittedName>
        <fullName evidence="1">Uncharacterized protein</fullName>
    </submittedName>
</protein>
<evidence type="ECO:0000313" key="2">
    <source>
        <dbReference type="Proteomes" id="UP000663879"/>
    </source>
</evidence>
<sequence>MKEPESLEDIVLPSELLKTFKDETLIYDSGVYDKDRCFVFGTEAGLKLLEGCDILADGTFDISPKLFVQVNSLRFDKLL</sequence>
<evidence type="ECO:0000313" key="1">
    <source>
        <dbReference type="EMBL" id="CAF0940412.1"/>
    </source>
</evidence>